<protein>
    <submittedName>
        <fullName evidence="1">Uncharacterized protein</fullName>
    </submittedName>
</protein>
<dbReference type="AlphaFoldDB" id="A0A1G5SCZ8"/>
<gene>
    <name evidence="1" type="ORF">NSMM_330083</name>
</gene>
<sequence>MNTNQNLSLPPAEAEAFVESPQETELAARPRVFGSLACHVCKGGDSP</sequence>
<evidence type="ECO:0000313" key="1">
    <source>
        <dbReference type="EMBL" id="SCZ85063.1"/>
    </source>
</evidence>
<dbReference type="RefSeq" id="WP_218121007.1">
    <property type="nucleotide sequence ID" value="NZ_FMWO01000040.1"/>
</dbReference>
<dbReference type="Proteomes" id="UP000198729">
    <property type="component" value="Unassembled WGS sequence"/>
</dbReference>
<accession>A0A1G5SCZ8</accession>
<proteinExistence type="predicted"/>
<keyword evidence="2" id="KW-1185">Reference proteome</keyword>
<evidence type="ECO:0000313" key="2">
    <source>
        <dbReference type="Proteomes" id="UP000198729"/>
    </source>
</evidence>
<organism evidence="1 2">
    <name type="scientific">Nitrosomonas mobilis</name>
    <dbReference type="NCBI Taxonomy" id="51642"/>
    <lineage>
        <taxon>Bacteria</taxon>
        <taxon>Pseudomonadati</taxon>
        <taxon>Pseudomonadota</taxon>
        <taxon>Betaproteobacteria</taxon>
        <taxon>Nitrosomonadales</taxon>
        <taxon>Nitrosomonadaceae</taxon>
        <taxon>Nitrosomonas</taxon>
    </lineage>
</organism>
<name>A0A1G5SCZ8_9PROT</name>
<reference evidence="1 2" key="1">
    <citation type="submission" date="2016-10" db="EMBL/GenBank/DDBJ databases">
        <authorList>
            <person name="de Groot N.N."/>
        </authorList>
    </citation>
    <scope>NUCLEOTIDE SEQUENCE [LARGE SCALE GENOMIC DNA]</scope>
    <source>
        <strain evidence="1">1</strain>
    </source>
</reference>
<dbReference type="EMBL" id="FMWO01000040">
    <property type="protein sequence ID" value="SCZ85063.1"/>
    <property type="molecule type" value="Genomic_DNA"/>
</dbReference>
<dbReference type="STRING" id="51642.NSMM_330083"/>